<dbReference type="AlphaFoldDB" id="A0A8J8SX77"/>
<dbReference type="Proteomes" id="UP000785679">
    <property type="component" value="Unassembled WGS sequence"/>
</dbReference>
<name>A0A8J8SX77_HALGN</name>
<protein>
    <submittedName>
        <fullName evidence="1">Uncharacterized protein</fullName>
    </submittedName>
</protein>
<evidence type="ECO:0000313" key="2">
    <source>
        <dbReference type="Proteomes" id="UP000785679"/>
    </source>
</evidence>
<accession>A0A8J8SX77</accession>
<organism evidence="1 2">
    <name type="scientific">Halteria grandinella</name>
    <dbReference type="NCBI Taxonomy" id="5974"/>
    <lineage>
        <taxon>Eukaryota</taxon>
        <taxon>Sar</taxon>
        <taxon>Alveolata</taxon>
        <taxon>Ciliophora</taxon>
        <taxon>Intramacronucleata</taxon>
        <taxon>Spirotrichea</taxon>
        <taxon>Stichotrichia</taxon>
        <taxon>Sporadotrichida</taxon>
        <taxon>Halteriidae</taxon>
        <taxon>Halteria</taxon>
    </lineage>
</organism>
<reference evidence="1" key="1">
    <citation type="submission" date="2019-06" db="EMBL/GenBank/DDBJ databases">
        <authorList>
            <person name="Zheng W."/>
        </authorList>
    </citation>
    <scope>NUCLEOTIDE SEQUENCE</scope>
    <source>
        <strain evidence="1">QDHG01</strain>
    </source>
</reference>
<sequence>MCSKFRCHGLQSTVALIIPNYMTSPLYGSITIMHSQELTVLATTTLLPHLLSFTPEKRSPEPPTEAAIVGNTLLHKYAQLAPLQATTIGLSKVPGLPARF</sequence>
<keyword evidence="2" id="KW-1185">Reference proteome</keyword>
<evidence type="ECO:0000313" key="1">
    <source>
        <dbReference type="EMBL" id="TNV74134.1"/>
    </source>
</evidence>
<proteinExistence type="predicted"/>
<gene>
    <name evidence="1" type="ORF">FGO68_gene1475</name>
</gene>
<comment type="caution">
    <text evidence="1">The sequence shown here is derived from an EMBL/GenBank/DDBJ whole genome shotgun (WGS) entry which is preliminary data.</text>
</comment>
<dbReference type="EMBL" id="RRYP01017399">
    <property type="protein sequence ID" value="TNV74134.1"/>
    <property type="molecule type" value="Genomic_DNA"/>
</dbReference>